<organism evidence="1">
    <name type="scientific">Singulisphaera sp. Ch08</name>
    <dbReference type="NCBI Taxonomy" id="3120278"/>
    <lineage>
        <taxon>Bacteria</taxon>
        <taxon>Pseudomonadati</taxon>
        <taxon>Planctomycetota</taxon>
        <taxon>Planctomycetia</taxon>
        <taxon>Isosphaerales</taxon>
        <taxon>Isosphaeraceae</taxon>
        <taxon>Singulisphaera</taxon>
    </lineage>
</organism>
<dbReference type="AlphaFoldDB" id="A0AAU7CMC1"/>
<proteinExistence type="predicted"/>
<evidence type="ECO:0000313" key="1">
    <source>
        <dbReference type="EMBL" id="XBH06252.1"/>
    </source>
</evidence>
<dbReference type="RefSeq" id="WP_406699102.1">
    <property type="nucleotide sequence ID" value="NZ_CP155447.1"/>
</dbReference>
<evidence type="ECO:0008006" key="2">
    <source>
        <dbReference type="Google" id="ProtNLM"/>
    </source>
</evidence>
<sequence>MFKFRQPNKSLITWKRARGIFNHPRPPESVWERQFDDSSYQLERLARTRYDQIDFGDLRYYYLDLAYVELQQDLFNYLFPVCLMHWHASLMQNQECSHSDSEFHQGVLRGNILEKMVTPQQRDAISEFIRDSFLERLDAERGFAYEGEKTPAYGWISRFNSVGLIMPGIDLLWEPWWTLDTPGRAVAALQYCSGLMYLEGENPLFGRWTPGQGGGGPCLWENDSLIPDVGWKPENLDFLSKTLTAEFVEDRVVKAVARLEGEPEWQKARRLENDLPESRELVSLRVAKLPTLLAKPPGLDGWNV</sequence>
<dbReference type="EMBL" id="CP155447">
    <property type="protein sequence ID" value="XBH06252.1"/>
    <property type="molecule type" value="Genomic_DNA"/>
</dbReference>
<reference evidence="1" key="1">
    <citation type="submission" date="2024-05" db="EMBL/GenBank/DDBJ databases">
        <title>Planctomycetes of the genus Singulisphaera possess chitinolytic capabilities.</title>
        <authorList>
            <person name="Ivanova A."/>
        </authorList>
    </citation>
    <scope>NUCLEOTIDE SEQUENCE</scope>
    <source>
        <strain evidence="1">Ch08T</strain>
    </source>
</reference>
<gene>
    <name evidence="1" type="ORF">V5E97_09505</name>
</gene>
<name>A0AAU7CMC1_9BACT</name>
<protein>
    <recommendedName>
        <fullName evidence="2">5-hmdU DNA kinase helical domain-containing protein</fullName>
    </recommendedName>
</protein>
<accession>A0AAU7CMC1</accession>